<evidence type="ECO:0000313" key="2">
    <source>
        <dbReference type="Proteomes" id="UP000014974"/>
    </source>
</evidence>
<organism evidence="1 2">
    <name type="scientific">Cyclobacterium qasimii M12-11B</name>
    <dbReference type="NCBI Taxonomy" id="641524"/>
    <lineage>
        <taxon>Bacteria</taxon>
        <taxon>Pseudomonadati</taxon>
        <taxon>Bacteroidota</taxon>
        <taxon>Cytophagia</taxon>
        <taxon>Cytophagales</taxon>
        <taxon>Cyclobacteriaceae</taxon>
        <taxon>Cyclobacterium</taxon>
    </lineage>
</organism>
<sequence length="40" mass="4965">MLKSNFWKQSHKLFIVNYKIVISYRISAIERRKNQYYGKI</sequence>
<dbReference type="EMBL" id="ATNM01000097">
    <property type="protein sequence ID" value="EPR68542.1"/>
    <property type="molecule type" value="Genomic_DNA"/>
</dbReference>
<name>S7VG75_9BACT</name>
<comment type="caution">
    <text evidence="1">The sequence shown here is derived from an EMBL/GenBank/DDBJ whole genome shotgun (WGS) entry which is preliminary data.</text>
</comment>
<gene>
    <name evidence="1" type="ORF">ADICYQ_2370</name>
</gene>
<accession>S7VG75</accession>
<proteinExistence type="predicted"/>
<protein>
    <submittedName>
        <fullName evidence="1">Uncharacterized protein</fullName>
    </submittedName>
</protein>
<dbReference type="Proteomes" id="UP000014974">
    <property type="component" value="Unassembled WGS sequence"/>
</dbReference>
<evidence type="ECO:0000313" key="1">
    <source>
        <dbReference type="EMBL" id="EPR68542.1"/>
    </source>
</evidence>
<reference evidence="1 2" key="1">
    <citation type="journal article" date="2013" name="Genome Announc.">
        <title>Draft Genome Sequence of Cyclobacterium qasimii Strain M12-11BT, Isolated from Arctic Marine Sediment.</title>
        <authorList>
            <person name="Shivaji S."/>
            <person name="Ara S."/>
            <person name="Singh A."/>
            <person name="Kumar Pinnaka A."/>
        </authorList>
    </citation>
    <scope>NUCLEOTIDE SEQUENCE [LARGE SCALE GENOMIC DNA]</scope>
    <source>
        <strain evidence="1 2">M12-11B</strain>
    </source>
</reference>
<dbReference type="AlphaFoldDB" id="S7VG75"/>